<dbReference type="InterPro" id="IPR012677">
    <property type="entry name" value="Nucleotide-bd_a/b_plait_sf"/>
</dbReference>
<comment type="caution">
    <text evidence="9">The sequence shown here is derived from an EMBL/GenBank/DDBJ whole genome shotgun (WGS) entry which is preliminary data.</text>
</comment>
<accession>A0AAW0KJZ0</accession>
<evidence type="ECO:0000313" key="10">
    <source>
        <dbReference type="Proteomes" id="UP000237347"/>
    </source>
</evidence>
<feature type="compositionally biased region" description="Polar residues" evidence="7">
    <location>
        <begin position="436"/>
        <end position="450"/>
    </location>
</feature>
<dbReference type="PANTHER" id="PTHR24009">
    <property type="entry name" value="RNA-BINDING (RRM/RBD/RNP MOTIFS)"/>
    <property type="match status" value="1"/>
</dbReference>
<dbReference type="Pfam" id="PF00076">
    <property type="entry name" value="RRM_1"/>
    <property type="match status" value="1"/>
</dbReference>
<evidence type="ECO:0000256" key="1">
    <source>
        <dbReference type="ARBA" id="ARBA00022723"/>
    </source>
</evidence>
<dbReference type="GO" id="GO:0003723">
    <property type="term" value="F:RNA binding"/>
    <property type="evidence" value="ECO:0007669"/>
    <property type="project" value="UniProtKB-UniRule"/>
</dbReference>
<evidence type="ECO:0000259" key="8">
    <source>
        <dbReference type="PROSITE" id="PS50102"/>
    </source>
</evidence>
<dbReference type="InterPro" id="IPR034365">
    <property type="entry name" value="AtC3H46-like_RRM"/>
</dbReference>
<evidence type="ECO:0000256" key="6">
    <source>
        <dbReference type="PROSITE-ProRule" id="PRU00176"/>
    </source>
</evidence>
<dbReference type="InterPro" id="IPR000504">
    <property type="entry name" value="RRM_dom"/>
</dbReference>
<dbReference type="SMART" id="SM00360">
    <property type="entry name" value="RRM"/>
    <property type="match status" value="1"/>
</dbReference>
<protein>
    <submittedName>
        <fullName evidence="9">Zinc finger ccch domain-containing protein 55</fullName>
    </submittedName>
</protein>
<evidence type="ECO:0000256" key="3">
    <source>
        <dbReference type="ARBA" id="ARBA00022833"/>
    </source>
</evidence>
<reference evidence="9 10" key="1">
    <citation type="journal article" date="2018" name="Sci. Data">
        <title>The draft genome sequence of cork oak.</title>
        <authorList>
            <person name="Ramos A.M."/>
            <person name="Usie A."/>
            <person name="Barbosa P."/>
            <person name="Barros P.M."/>
            <person name="Capote T."/>
            <person name="Chaves I."/>
            <person name="Simoes F."/>
            <person name="Abreu I."/>
            <person name="Carrasquinho I."/>
            <person name="Faro C."/>
            <person name="Guimaraes J.B."/>
            <person name="Mendonca D."/>
            <person name="Nobrega F."/>
            <person name="Rodrigues L."/>
            <person name="Saibo N.J.M."/>
            <person name="Varela M.C."/>
            <person name="Egas C."/>
            <person name="Matos J."/>
            <person name="Miguel C.M."/>
            <person name="Oliveira M.M."/>
            <person name="Ricardo C.P."/>
            <person name="Goncalves S."/>
        </authorList>
    </citation>
    <scope>NUCLEOTIDE SEQUENCE [LARGE SCALE GENOMIC DNA]</scope>
    <source>
        <strain evidence="10">cv. HL8</strain>
    </source>
</reference>
<sequence>MIACNMQNPNSSPLLSYDNIRSASLALPSFPHHKNGYEATAGTVTNTELIDEHQLNDYLSFLNDSSSSDLLDLSHGVHNWAHSGIMGRPISTKGVTRLVMCVSGQKNPVWELGTSLAFTLREGFAKMVFVHSGSGFAESVDGGPTIVGSPSKFEEFELHEEMMRLKAAQAQQQRLAAAQHLMAGGGVSPSHSHSAYNKYMNFLLQQHNDPQSGAAAAAAFMMGEDFYKFGRCRPERNDFLAMASAEKANSASRQIYLTFPADSTFRDEDVSEYFSNFGPVQDVRIPYQQKRMFGFVTFVYPDTVKLILAKGNPHFICDSRVLVKPYKEKGKVPDKRQHQQQQLERGEFAPCLSPSGLDAREPYDLHVGARMLYNTQEMLLRRKLEEQVELQQAIELQGRRMMNLQLPDLNDCTHHHHRSLSVGSPVPLPPQPDAHINQNVTIPSDSSTQEIAEGHTDNPAAAAEHLLKQEVNPACLDNNSSGNSKEESFNPEEFDNQKSHGSNVEQVLPDSFLPSPTKSAGVLSDFSAATVEVNESAAFSTTQSSEYNSLLPTTSACDKALQ</sequence>
<name>A0AAW0KJZ0_QUESU</name>
<dbReference type="CDD" id="cd12458">
    <property type="entry name" value="RRM_AtC3H46_like"/>
    <property type="match status" value="1"/>
</dbReference>
<dbReference type="GO" id="GO:0003677">
    <property type="term" value="F:DNA binding"/>
    <property type="evidence" value="ECO:0007669"/>
    <property type="project" value="UniProtKB-KW"/>
</dbReference>
<feature type="domain" description="RRM" evidence="8">
    <location>
        <begin position="253"/>
        <end position="329"/>
    </location>
</feature>
<dbReference type="SUPFAM" id="SSF54928">
    <property type="entry name" value="RNA-binding domain, RBD"/>
    <property type="match status" value="1"/>
</dbReference>
<evidence type="ECO:0000256" key="7">
    <source>
        <dbReference type="SAM" id="MobiDB-lite"/>
    </source>
</evidence>
<feature type="region of interest" description="Disordered" evidence="7">
    <location>
        <begin position="415"/>
        <end position="453"/>
    </location>
</feature>
<proteinExistence type="predicted"/>
<dbReference type="Proteomes" id="UP000237347">
    <property type="component" value="Unassembled WGS sequence"/>
</dbReference>
<dbReference type="AlphaFoldDB" id="A0AAW0KJZ0"/>
<evidence type="ECO:0000256" key="4">
    <source>
        <dbReference type="ARBA" id="ARBA00022884"/>
    </source>
</evidence>
<organism evidence="9 10">
    <name type="scientific">Quercus suber</name>
    <name type="common">Cork oak</name>
    <dbReference type="NCBI Taxonomy" id="58331"/>
    <lineage>
        <taxon>Eukaryota</taxon>
        <taxon>Viridiplantae</taxon>
        <taxon>Streptophyta</taxon>
        <taxon>Embryophyta</taxon>
        <taxon>Tracheophyta</taxon>
        <taxon>Spermatophyta</taxon>
        <taxon>Magnoliopsida</taxon>
        <taxon>eudicotyledons</taxon>
        <taxon>Gunneridae</taxon>
        <taxon>Pentapetalae</taxon>
        <taxon>rosids</taxon>
        <taxon>fabids</taxon>
        <taxon>Fagales</taxon>
        <taxon>Fagaceae</taxon>
        <taxon>Quercus</taxon>
    </lineage>
</organism>
<dbReference type="PANTHER" id="PTHR24009:SF41">
    <property type="entry name" value="ZINC FINGER CCCH DOMAIN-CONTAINING PROTEIN 55"/>
    <property type="match status" value="1"/>
</dbReference>
<dbReference type="InterPro" id="IPR035979">
    <property type="entry name" value="RBD_domain_sf"/>
</dbReference>
<dbReference type="PROSITE" id="PS50102">
    <property type="entry name" value="RRM"/>
    <property type="match status" value="1"/>
</dbReference>
<keyword evidence="5" id="KW-0238">DNA-binding</keyword>
<evidence type="ECO:0000256" key="5">
    <source>
        <dbReference type="ARBA" id="ARBA00023125"/>
    </source>
</evidence>
<dbReference type="Gene3D" id="3.30.70.330">
    <property type="match status" value="1"/>
</dbReference>
<keyword evidence="1" id="KW-0479">Metal-binding</keyword>
<keyword evidence="3" id="KW-0862">Zinc</keyword>
<keyword evidence="4 6" id="KW-0694">RNA-binding</keyword>
<dbReference type="GO" id="GO:0008270">
    <property type="term" value="F:zinc ion binding"/>
    <property type="evidence" value="ECO:0007669"/>
    <property type="project" value="UniProtKB-KW"/>
</dbReference>
<keyword evidence="10" id="KW-1185">Reference proteome</keyword>
<dbReference type="FunFam" id="3.30.70.330:FF:000678">
    <property type="entry name" value="zinc finger CCCH domain-containing protein 53-like isoform X2"/>
    <property type="match status" value="1"/>
</dbReference>
<dbReference type="EMBL" id="PKMF04000292">
    <property type="protein sequence ID" value="KAK7839025.1"/>
    <property type="molecule type" value="Genomic_DNA"/>
</dbReference>
<gene>
    <name evidence="9" type="ORF">CFP56_018803</name>
</gene>
<feature type="region of interest" description="Disordered" evidence="7">
    <location>
        <begin position="474"/>
        <end position="513"/>
    </location>
</feature>
<evidence type="ECO:0000313" key="9">
    <source>
        <dbReference type="EMBL" id="KAK7839025.1"/>
    </source>
</evidence>
<keyword evidence="2" id="KW-0863">Zinc-finger</keyword>
<evidence type="ECO:0000256" key="2">
    <source>
        <dbReference type="ARBA" id="ARBA00022771"/>
    </source>
</evidence>